<organism evidence="3 4">
    <name type="scientific">Cronartium quercuum f. sp. fusiforme G11</name>
    <dbReference type="NCBI Taxonomy" id="708437"/>
    <lineage>
        <taxon>Eukaryota</taxon>
        <taxon>Fungi</taxon>
        <taxon>Dikarya</taxon>
        <taxon>Basidiomycota</taxon>
        <taxon>Pucciniomycotina</taxon>
        <taxon>Pucciniomycetes</taxon>
        <taxon>Pucciniales</taxon>
        <taxon>Coleosporiaceae</taxon>
        <taxon>Cronartium</taxon>
    </lineage>
</organism>
<feature type="compositionally biased region" description="Basic residues" evidence="1">
    <location>
        <begin position="352"/>
        <end position="362"/>
    </location>
</feature>
<protein>
    <submittedName>
        <fullName evidence="3">Uncharacterized protein</fullName>
    </submittedName>
</protein>
<accession>A0A9P6T931</accession>
<reference evidence="3" key="1">
    <citation type="submission" date="2013-11" db="EMBL/GenBank/DDBJ databases">
        <title>Genome sequence of the fusiform rust pathogen reveals effectors for host alternation and coevolution with pine.</title>
        <authorList>
            <consortium name="DOE Joint Genome Institute"/>
            <person name="Smith K."/>
            <person name="Pendleton A."/>
            <person name="Kubisiak T."/>
            <person name="Anderson C."/>
            <person name="Salamov A."/>
            <person name="Aerts A."/>
            <person name="Riley R."/>
            <person name="Clum A."/>
            <person name="Lindquist E."/>
            <person name="Ence D."/>
            <person name="Campbell M."/>
            <person name="Kronenberg Z."/>
            <person name="Feau N."/>
            <person name="Dhillon B."/>
            <person name="Hamelin R."/>
            <person name="Burleigh J."/>
            <person name="Smith J."/>
            <person name="Yandell M."/>
            <person name="Nelson C."/>
            <person name="Grigoriev I."/>
            <person name="Davis J."/>
        </authorList>
    </citation>
    <scope>NUCLEOTIDE SEQUENCE</scope>
    <source>
        <strain evidence="3">G11</strain>
    </source>
</reference>
<feature type="signal peptide" evidence="2">
    <location>
        <begin position="1"/>
        <end position="27"/>
    </location>
</feature>
<evidence type="ECO:0000313" key="3">
    <source>
        <dbReference type="EMBL" id="KAG0143767.1"/>
    </source>
</evidence>
<dbReference type="Proteomes" id="UP000886653">
    <property type="component" value="Unassembled WGS sequence"/>
</dbReference>
<keyword evidence="2" id="KW-0732">Signal</keyword>
<proteinExistence type="predicted"/>
<feature type="region of interest" description="Disordered" evidence="1">
    <location>
        <begin position="319"/>
        <end position="385"/>
    </location>
</feature>
<gene>
    <name evidence="3" type="ORF">CROQUDRAFT_134798</name>
</gene>
<dbReference type="AlphaFoldDB" id="A0A9P6T931"/>
<feature type="compositionally biased region" description="Polar residues" evidence="1">
    <location>
        <begin position="319"/>
        <end position="328"/>
    </location>
</feature>
<evidence type="ECO:0000256" key="1">
    <source>
        <dbReference type="SAM" id="MobiDB-lite"/>
    </source>
</evidence>
<sequence>MLSIPRAKSRITLFLCFLSYLTKESLQNFPPLTSPAYGRSASIFLDVNSESNVVDEHELRCMGRVMGNGLVEHDFGIVKPSKYSSNGRDRLDQEKPGLREIQEYPHRSDSLTVYHNNEAHGISYMMQDSEAASRPTFTNHIPMSPWITQCRKRNIENLLDKLEGAFLLIIDHREPVKHSSDDIPNPENGLVSTELVMWPKEKPLSTFESSHSSMGTAQDHETQTVERSFPNRFSEFISSIQSKWNLGSQAYMSPFQVENLGPQQTHEPQLYQSFLAQRDSQVQSQPASSRNMGETSTTSYFQPTKESILLPETVELPVGQSTTSTSFTPLKGTHKIAPQPKTYSKPQDKLILRKKQTRSRSKNKVEDGKMNSENKTRTSKNSQKFIQKSITANDDTFLCDPRKKRQLSLKKVTWVFNRRSSFSNELDRLKEGLKKYSQVSMKNITTLLNRLWRIQAVVAKHIERPEITLDFQVIGFEFCASLITSPSFQISAPTRLKKKMPNQYYKLFSFIHADNPPYLLADKVLLEVMYGSLKYWDKKRGKKYFPRSDKENLIQAVSKNFFVPEQFRIRLAPKTLKLSEKTWHFGGNFNSEGISKSSTCTSEIWEQELNRLQNSMQSWNTTERDQVNKLFMELWFSGGAVAECLKMPTKASELRITAFEFLASHLYMDKSDSAEKDDVYHSPKSNIRNEYYKLGLYVHRVVKDKIASQVVQDVVYGALVYWGKEKGQEKVVHTKGTAIRDHIGHTSLINMNLQSHTDFRPLDLKAKTYIFGVDSGSLAGHDQGVLSRSIWNAELTSLETRLHLFPGETNVKVSNLFEGLWLGLEEAGKILNMSERVHDFRINGFEFLASLILSREFQKHGTPRLSSRFRLKHKNQYWKLLSYILGKVTKSKWTVLPEVIYGSLKYLERINGGTLGKIIVSLDGLVQWGVGHLHPAKVKPHSCTLESGCGVV</sequence>
<keyword evidence="4" id="KW-1185">Reference proteome</keyword>
<feature type="chain" id="PRO_5040206854" evidence="2">
    <location>
        <begin position="28"/>
        <end position="952"/>
    </location>
</feature>
<name>A0A9P6T931_9BASI</name>
<dbReference type="EMBL" id="MU167311">
    <property type="protein sequence ID" value="KAG0143767.1"/>
    <property type="molecule type" value="Genomic_DNA"/>
</dbReference>
<feature type="region of interest" description="Disordered" evidence="1">
    <location>
        <begin position="278"/>
        <end position="301"/>
    </location>
</feature>
<comment type="caution">
    <text evidence="3">The sequence shown here is derived from an EMBL/GenBank/DDBJ whole genome shotgun (WGS) entry which is preliminary data.</text>
</comment>
<feature type="compositionally biased region" description="Basic and acidic residues" evidence="1">
    <location>
        <begin position="363"/>
        <end position="376"/>
    </location>
</feature>
<evidence type="ECO:0000256" key="2">
    <source>
        <dbReference type="SAM" id="SignalP"/>
    </source>
</evidence>
<evidence type="ECO:0000313" key="4">
    <source>
        <dbReference type="Proteomes" id="UP000886653"/>
    </source>
</evidence>